<gene>
    <name evidence="1" type="ORF">AXF15_12995</name>
</gene>
<protein>
    <recommendedName>
        <fullName evidence="3">DUF4276 domain-containing protein</fullName>
    </recommendedName>
</protein>
<proteinExistence type="predicted"/>
<dbReference type="OrthoDB" id="283783at2"/>
<evidence type="ECO:0000313" key="1">
    <source>
        <dbReference type="EMBL" id="AMD93923.1"/>
    </source>
</evidence>
<reference evidence="2" key="1">
    <citation type="submission" date="2016-02" db="EMBL/GenBank/DDBJ databases">
        <authorList>
            <person name="Holder M.E."/>
            <person name="Ajami N.J."/>
            <person name="Petrosino J.F."/>
        </authorList>
    </citation>
    <scope>NUCLEOTIDE SEQUENCE [LARGE SCALE GENOMIC DNA]</scope>
    <source>
        <strain evidence="2">DSM 12838</strain>
    </source>
</reference>
<keyword evidence="2" id="KW-1185">Reference proteome</keyword>
<dbReference type="RefSeq" id="WP_066608407.1">
    <property type="nucleotide sequence ID" value="NZ_CP014230.1"/>
</dbReference>
<dbReference type="Pfam" id="PF14103">
    <property type="entry name" value="DUF4276"/>
    <property type="match status" value="1"/>
</dbReference>
<accession>A0A0X8JS75</accession>
<dbReference type="Proteomes" id="UP000063964">
    <property type="component" value="Chromosome"/>
</dbReference>
<evidence type="ECO:0008006" key="3">
    <source>
        <dbReference type="Google" id="ProtNLM"/>
    </source>
</evidence>
<dbReference type="EMBL" id="CP014230">
    <property type="protein sequence ID" value="AMD93923.1"/>
    <property type="molecule type" value="Genomic_DNA"/>
</dbReference>
<dbReference type="InterPro" id="IPR025455">
    <property type="entry name" value="DUF4276"/>
</dbReference>
<dbReference type="KEGG" id="doa:AXF15_12995"/>
<dbReference type="STRING" id="888061.AXF15_12995"/>
<dbReference type="AlphaFoldDB" id="A0A0X8JS75"/>
<name>A0A0X8JS75_9BACT</name>
<evidence type="ECO:0000313" key="2">
    <source>
        <dbReference type="Proteomes" id="UP000063964"/>
    </source>
</evidence>
<organism evidence="1 2">
    <name type="scientific">Desulfomicrobium orale DSM 12838</name>
    <dbReference type="NCBI Taxonomy" id="888061"/>
    <lineage>
        <taxon>Bacteria</taxon>
        <taxon>Pseudomonadati</taxon>
        <taxon>Thermodesulfobacteriota</taxon>
        <taxon>Desulfovibrionia</taxon>
        <taxon>Desulfovibrionales</taxon>
        <taxon>Desulfomicrobiaceae</taxon>
        <taxon>Desulfomicrobium</taxon>
    </lineage>
</organism>
<sequence>MHFEILVEDQSGKKALDILVPKIIGDDHTFIVHPYKGIGRIPKNLGNKADARKGILLALLPELLRGYGKTFAKYPADYPAAVIFVCDLDDKCLKAFRQELFNILNACNPQPETRFCIAIEEGEAWFLGDIPAIKSAYPKAKDAVLNAYKNDSICGTWECLANAVYKGGSSALSVKGWQAVGAEKSQWAEKITPHMDVTNNASPSFAYFRQKLLELAGEQT</sequence>